<dbReference type="PANTHER" id="PTHR37535">
    <property type="entry name" value="FLUG DOMAIN PROTEIN"/>
    <property type="match status" value="1"/>
</dbReference>
<gene>
    <name evidence="4" type="ORF">PENPOL_c041G00974</name>
</gene>
<evidence type="ECO:0000256" key="1">
    <source>
        <dbReference type="ARBA" id="ARBA00023172"/>
    </source>
</evidence>
<keyword evidence="2" id="KW-0175">Coiled coil</keyword>
<proteinExistence type="predicted"/>
<sequence length="823" mass="94187">MTPRCRSIGPIESESQNESDADSDGSAIFTDNGSEKDSDSESEPDGDDTDNESDSGDESFNDEGQLPPEHYLAEAEGLDVSQLRQKRYSDGTQEKLDQTTVYWNRYCEHLNLNPLKHWQWISDSDDTVRFLYQFFAWRCDIRRGKNGRHCPGIKYKSSLESFWKWWHLILKQETASGLAKETIFKVQDIIALVAQQKGLELTRRPKKNMYIEDVAEFARVLLTTTETTFDCGWQRIQVLLFCQLAAITASRPGALLGLRYRDIVLTLIRDPEGGRPRLFIYLTPEFTKRFLGKKAPNEFKVPEIIFDPTLALSPHVCLLGMLFHIKGFKTRSSTGPVLDCPENLYRLRVLEGLGQQQLILKGEILDKFVFCQVTRDVTGYRIDLEKQMTSSMVRSRMRRVGEITGMELIKPYNLRYAGAKAFNKSEEVTDALQNVMLQHSDIRTFIRHYEVDVDVDVQGIVRKTGSQTPLVRFACSLSASIDPDRPFKLSTEEFRSLNDLPVVREEQGKVDERKRKWEDRQAKSECAEQAYQTTFGHLEEGTISEHQQKSQKKLRAVQDRAAEAKRKFNRAVRELRNQKQRQRNKRIRVNLERYKNEQPVIDLERQLAGKLVDRKVMGALEHTSSMPSEFVMVIDTMLTVPGATVEAEYQRRINAIKAVTAFCGVEEGRPTPRLTQFCRRLASDDISFPPTKRQRCSEEEKTDAILHQAIQSVRINSHEDRPTICFLCVGNPSLSIKDRVKKYATSGSLTRHFLRKHVNPPWPLKGVACNVCDNLSLERKSILLNHAKDVHGTVVGGRAQGKLALQLNTTTFDSAACRHWQHL</sequence>
<feature type="compositionally biased region" description="Acidic residues" evidence="3">
    <location>
        <begin position="40"/>
        <end position="61"/>
    </location>
</feature>
<dbReference type="Gene3D" id="1.10.443.10">
    <property type="entry name" value="Intergrase catalytic core"/>
    <property type="match status" value="1"/>
</dbReference>
<dbReference type="InterPro" id="IPR021842">
    <property type="entry name" value="DUF3435"/>
</dbReference>
<dbReference type="EMBL" id="MDYM01000041">
    <property type="protein sequence ID" value="OQD59935.1"/>
    <property type="molecule type" value="Genomic_DNA"/>
</dbReference>
<feature type="region of interest" description="Disordered" evidence="3">
    <location>
        <begin position="1"/>
        <end position="66"/>
    </location>
</feature>
<name>A0A1V6N5K7_PENPO</name>
<dbReference type="Pfam" id="PF11917">
    <property type="entry name" value="DUF3435"/>
    <property type="match status" value="1"/>
</dbReference>
<dbReference type="STRING" id="60169.A0A1V6N5K7"/>
<accession>A0A1V6N5K7</accession>
<keyword evidence="1" id="KW-0233">DNA recombination</keyword>
<dbReference type="Proteomes" id="UP000191408">
    <property type="component" value="Unassembled WGS sequence"/>
</dbReference>
<evidence type="ECO:0000313" key="5">
    <source>
        <dbReference type="Proteomes" id="UP000191408"/>
    </source>
</evidence>
<keyword evidence="5" id="KW-1185">Reference proteome</keyword>
<dbReference type="GO" id="GO:0015074">
    <property type="term" value="P:DNA integration"/>
    <property type="evidence" value="ECO:0007669"/>
    <property type="project" value="InterPro"/>
</dbReference>
<dbReference type="GO" id="GO:0003677">
    <property type="term" value="F:DNA binding"/>
    <property type="evidence" value="ECO:0007669"/>
    <property type="project" value="InterPro"/>
</dbReference>
<evidence type="ECO:0000313" key="4">
    <source>
        <dbReference type="EMBL" id="OQD59935.1"/>
    </source>
</evidence>
<dbReference type="InterPro" id="IPR011010">
    <property type="entry name" value="DNA_brk_join_enz"/>
</dbReference>
<protein>
    <submittedName>
        <fullName evidence="4">Uncharacterized protein</fullName>
    </submittedName>
</protein>
<dbReference type="AlphaFoldDB" id="A0A1V6N5K7"/>
<organism evidence="4 5">
    <name type="scientific">Penicillium polonicum</name>
    <dbReference type="NCBI Taxonomy" id="60169"/>
    <lineage>
        <taxon>Eukaryota</taxon>
        <taxon>Fungi</taxon>
        <taxon>Dikarya</taxon>
        <taxon>Ascomycota</taxon>
        <taxon>Pezizomycotina</taxon>
        <taxon>Eurotiomycetes</taxon>
        <taxon>Eurotiomycetidae</taxon>
        <taxon>Eurotiales</taxon>
        <taxon>Aspergillaceae</taxon>
        <taxon>Penicillium</taxon>
    </lineage>
</organism>
<dbReference type="PANTHER" id="PTHR37535:SF2">
    <property type="entry name" value="FINGER DOMAIN PROTEIN, PUTATIVE (AFU_ORTHOLOGUE AFUA_6G09300)-RELATED"/>
    <property type="match status" value="1"/>
</dbReference>
<dbReference type="SUPFAM" id="SSF56349">
    <property type="entry name" value="DNA breaking-rejoining enzymes"/>
    <property type="match status" value="1"/>
</dbReference>
<reference evidence="5" key="1">
    <citation type="journal article" date="2017" name="Nat. Microbiol.">
        <title>Global analysis of biosynthetic gene clusters reveals vast potential of secondary metabolite production in Penicillium species.</title>
        <authorList>
            <person name="Nielsen J.C."/>
            <person name="Grijseels S."/>
            <person name="Prigent S."/>
            <person name="Ji B."/>
            <person name="Dainat J."/>
            <person name="Nielsen K.F."/>
            <person name="Frisvad J.C."/>
            <person name="Workman M."/>
            <person name="Nielsen J."/>
        </authorList>
    </citation>
    <scope>NUCLEOTIDE SEQUENCE [LARGE SCALE GENOMIC DNA]</scope>
    <source>
        <strain evidence="5">IBT 4502</strain>
    </source>
</reference>
<evidence type="ECO:0000256" key="2">
    <source>
        <dbReference type="SAM" id="Coils"/>
    </source>
</evidence>
<evidence type="ECO:0000256" key="3">
    <source>
        <dbReference type="SAM" id="MobiDB-lite"/>
    </source>
</evidence>
<comment type="caution">
    <text evidence="4">The sequence shown here is derived from an EMBL/GenBank/DDBJ whole genome shotgun (WGS) entry which is preliminary data.</text>
</comment>
<dbReference type="InterPro" id="IPR013762">
    <property type="entry name" value="Integrase-like_cat_sf"/>
</dbReference>
<feature type="coiled-coil region" evidence="2">
    <location>
        <begin position="547"/>
        <end position="597"/>
    </location>
</feature>
<dbReference type="OrthoDB" id="3544487at2759"/>
<dbReference type="GO" id="GO:0006310">
    <property type="term" value="P:DNA recombination"/>
    <property type="evidence" value="ECO:0007669"/>
    <property type="project" value="UniProtKB-KW"/>
</dbReference>